<feature type="region of interest" description="Disordered" evidence="1">
    <location>
        <begin position="1"/>
        <end position="39"/>
    </location>
</feature>
<protein>
    <submittedName>
        <fullName evidence="3">Uncharacterized protein LOC111015084</fullName>
    </submittedName>
</protein>
<proteinExistence type="predicted"/>
<dbReference type="PANTHER" id="PTHR33738:SF1">
    <property type="entry name" value="PLANT_T7H20-70 PROTEIN"/>
    <property type="match status" value="1"/>
</dbReference>
<dbReference type="OrthoDB" id="1423981at2759"/>
<dbReference type="RefSeq" id="XP_022145691.1">
    <property type="nucleotide sequence ID" value="XM_022289999.1"/>
</dbReference>
<name>A0A6J1CX28_MOMCH</name>
<evidence type="ECO:0000313" key="2">
    <source>
        <dbReference type="Proteomes" id="UP000504603"/>
    </source>
</evidence>
<reference evidence="3" key="1">
    <citation type="submission" date="2025-08" db="UniProtKB">
        <authorList>
            <consortium name="RefSeq"/>
        </authorList>
    </citation>
    <scope>IDENTIFICATION</scope>
    <source>
        <strain evidence="3">OHB3-1</strain>
    </source>
</reference>
<dbReference type="Proteomes" id="UP000504603">
    <property type="component" value="Unplaced"/>
</dbReference>
<feature type="compositionally biased region" description="Polar residues" evidence="1">
    <location>
        <begin position="62"/>
        <end position="72"/>
    </location>
</feature>
<dbReference type="PANTHER" id="PTHR33738">
    <property type="entry name" value="EMB|CAB82975.1"/>
    <property type="match status" value="1"/>
</dbReference>
<evidence type="ECO:0000313" key="3">
    <source>
        <dbReference type="RefSeq" id="XP_022145691.1"/>
    </source>
</evidence>
<dbReference type="AlphaFoldDB" id="A0A6J1CX28"/>
<feature type="region of interest" description="Disordered" evidence="1">
    <location>
        <begin position="52"/>
        <end position="101"/>
    </location>
</feature>
<keyword evidence="2" id="KW-1185">Reference proteome</keyword>
<gene>
    <name evidence="3" type="primary">LOC111015084</name>
</gene>
<evidence type="ECO:0000256" key="1">
    <source>
        <dbReference type="SAM" id="MobiDB-lite"/>
    </source>
</evidence>
<accession>A0A6J1CX28</accession>
<sequence>MEVISYWEPVVSAESNSKSKETKSQNTSSREASSFNQEQIAHPCHLSSSIYYGGQDVYPHPHNTQNPATGLNSSIKKDGEEDDDDSGGASRGNWWKGSLYY</sequence>
<dbReference type="KEGG" id="mcha:111015084"/>
<organism evidence="2 3">
    <name type="scientific">Momordica charantia</name>
    <name type="common">Bitter gourd</name>
    <name type="synonym">Balsam pear</name>
    <dbReference type="NCBI Taxonomy" id="3673"/>
    <lineage>
        <taxon>Eukaryota</taxon>
        <taxon>Viridiplantae</taxon>
        <taxon>Streptophyta</taxon>
        <taxon>Embryophyta</taxon>
        <taxon>Tracheophyta</taxon>
        <taxon>Spermatophyta</taxon>
        <taxon>Magnoliopsida</taxon>
        <taxon>eudicotyledons</taxon>
        <taxon>Gunneridae</taxon>
        <taxon>Pentapetalae</taxon>
        <taxon>rosids</taxon>
        <taxon>fabids</taxon>
        <taxon>Cucurbitales</taxon>
        <taxon>Cucurbitaceae</taxon>
        <taxon>Momordiceae</taxon>
        <taxon>Momordica</taxon>
    </lineage>
</organism>
<dbReference type="GeneID" id="111015084"/>
<feature type="compositionally biased region" description="Polar residues" evidence="1">
    <location>
        <begin position="24"/>
        <end position="39"/>
    </location>
</feature>